<name>Q4T3Q8_TETNG</name>
<evidence type="ECO:0000313" key="1">
    <source>
        <dbReference type="EMBL" id="CAF92474.1"/>
    </source>
</evidence>
<feature type="non-terminal residue" evidence="1">
    <location>
        <position position="1"/>
    </location>
</feature>
<gene>
    <name evidence="1" type="ORF">GSTENG00007683001</name>
</gene>
<dbReference type="KEGG" id="tng:GSTEN00007683G001"/>
<sequence length="38" mass="4234">AASACRDLADLWEKTPVQDADRRISTSHHRIKADLQTG</sequence>
<organism evidence="1">
    <name type="scientific">Tetraodon nigroviridis</name>
    <name type="common">Spotted green pufferfish</name>
    <name type="synonym">Chelonodon nigroviridis</name>
    <dbReference type="NCBI Taxonomy" id="99883"/>
    <lineage>
        <taxon>Eukaryota</taxon>
        <taxon>Metazoa</taxon>
        <taxon>Chordata</taxon>
        <taxon>Craniata</taxon>
        <taxon>Vertebrata</taxon>
        <taxon>Euteleostomi</taxon>
        <taxon>Actinopterygii</taxon>
        <taxon>Neopterygii</taxon>
        <taxon>Teleostei</taxon>
        <taxon>Neoteleostei</taxon>
        <taxon>Acanthomorphata</taxon>
        <taxon>Eupercaria</taxon>
        <taxon>Tetraodontiformes</taxon>
        <taxon>Tetradontoidea</taxon>
        <taxon>Tetraodontidae</taxon>
        <taxon>Tetraodon</taxon>
    </lineage>
</organism>
<reference evidence="1" key="2">
    <citation type="submission" date="2004-02" db="EMBL/GenBank/DDBJ databases">
        <authorList>
            <consortium name="Genoscope"/>
            <consortium name="Whitehead Institute Centre for Genome Research"/>
        </authorList>
    </citation>
    <scope>NUCLEOTIDE SEQUENCE</scope>
</reference>
<protein>
    <submittedName>
        <fullName evidence="1">(spotted green pufferfish) hypothetical protein</fullName>
    </submittedName>
</protein>
<comment type="caution">
    <text evidence="1">The sequence shown here is derived from an EMBL/GenBank/DDBJ whole genome shotgun (WGS) entry which is preliminary data.</text>
</comment>
<proteinExistence type="predicted"/>
<reference evidence="1" key="1">
    <citation type="journal article" date="2004" name="Nature">
        <title>Genome duplication in the teleost fish Tetraodon nigroviridis reveals the early vertebrate proto-karyotype.</title>
        <authorList>
            <person name="Jaillon O."/>
            <person name="Aury J.-M."/>
            <person name="Brunet F."/>
            <person name="Petit J.-L."/>
            <person name="Stange-Thomann N."/>
            <person name="Mauceli E."/>
            <person name="Bouneau L."/>
            <person name="Fischer C."/>
            <person name="Ozouf-Costaz C."/>
            <person name="Bernot A."/>
            <person name="Nicaud S."/>
            <person name="Jaffe D."/>
            <person name="Fisher S."/>
            <person name="Lutfalla G."/>
            <person name="Dossat C."/>
            <person name="Segurens B."/>
            <person name="Dasilva C."/>
            <person name="Salanoubat M."/>
            <person name="Levy M."/>
            <person name="Boudet N."/>
            <person name="Castellano S."/>
            <person name="Anthouard V."/>
            <person name="Jubin C."/>
            <person name="Castelli V."/>
            <person name="Katinka M."/>
            <person name="Vacherie B."/>
            <person name="Biemont C."/>
            <person name="Skalli Z."/>
            <person name="Cattolico L."/>
            <person name="Poulain J."/>
            <person name="De Berardinis V."/>
            <person name="Cruaud C."/>
            <person name="Duprat S."/>
            <person name="Brottier P."/>
            <person name="Coutanceau J.-P."/>
            <person name="Gouzy J."/>
            <person name="Parra G."/>
            <person name="Lardier G."/>
            <person name="Chapple C."/>
            <person name="McKernan K.J."/>
            <person name="McEwan P."/>
            <person name="Bosak S."/>
            <person name="Kellis M."/>
            <person name="Volff J.-N."/>
            <person name="Guigo R."/>
            <person name="Zody M.C."/>
            <person name="Mesirov J."/>
            <person name="Lindblad-Toh K."/>
            <person name="Birren B."/>
            <person name="Nusbaum C."/>
            <person name="Kahn D."/>
            <person name="Robinson-Rechavi M."/>
            <person name="Laudet V."/>
            <person name="Schachter V."/>
            <person name="Quetier F."/>
            <person name="Saurin W."/>
            <person name="Scarpelli C."/>
            <person name="Wincker P."/>
            <person name="Lander E.S."/>
            <person name="Weissenbach J."/>
            <person name="Roest Crollius H."/>
        </authorList>
    </citation>
    <scope>NUCLEOTIDE SEQUENCE [LARGE SCALE GENOMIC DNA]</scope>
</reference>
<accession>Q4T3Q8</accession>
<dbReference type="EMBL" id="CAAE01009939">
    <property type="protein sequence ID" value="CAF92474.1"/>
    <property type="molecule type" value="Genomic_DNA"/>
</dbReference>
<dbReference type="AlphaFoldDB" id="Q4T3Q8"/>